<gene>
    <name evidence="2" type="ORF">BWY04_01341</name>
</gene>
<sequence length="40" mass="4204">MAVGANKLSDIDIGFSSFTHAILANSFAFSYAFSIASFLA</sequence>
<keyword evidence="1" id="KW-0472">Membrane</keyword>
<name>A0A1V5ZKA7_9BACT</name>
<proteinExistence type="predicted"/>
<dbReference type="EMBL" id="MWDB01000045">
    <property type="protein sequence ID" value="OQB40404.1"/>
    <property type="molecule type" value="Genomic_DNA"/>
</dbReference>
<reference evidence="2" key="1">
    <citation type="submission" date="2017-02" db="EMBL/GenBank/DDBJ databases">
        <title>Delving into the versatile metabolic prowess of the omnipresent phylum Bacteroidetes.</title>
        <authorList>
            <person name="Nobu M.K."/>
            <person name="Mei R."/>
            <person name="Narihiro T."/>
            <person name="Kuroda K."/>
            <person name="Liu W.-T."/>
        </authorList>
    </citation>
    <scope>NUCLEOTIDE SEQUENCE</scope>
    <source>
        <strain evidence="2">ADurb.Bin160</strain>
    </source>
</reference>
<dbReference type="Proteomes" id="UP000485621">
    <property type="component" value="Unassembled WGS sequence"/>
</dbReference>
<protein>
    <submittedName>
        <fullName evidence="2">Uncharacterized protein</fullName>
    </submittedName>
</protein>
<keyword evidence="1" id="KW-0812">Transmembrane</keyword>
<comment type="caution">
    <text evidence="2">The sequence shown here is derived from an EMBL/GenBank/DDBJ whole genome shotgun (WGS) entry which is preliminary data.</text>
</comment>
<keyword evidence="1" id="KW-1133">Transmembrane helix</keyword>
<feature type="transmembrane region" description="Helical" evidence="1">
    <location>
        <begin position="20"/>
        <end position="39"/>
    </location>
</feature>
<evidence type="ECO:0000313" key="2">
    <source>
        <dbReference type="EMBL" id="OQB40404.1"/>
    </source>
</evidence>
<accession>A0A1V5ZKA7</accession>
<organism evidence="2">
    <name type="scientific">candidate division CPR1 bacterium ADurb.Bin160</name>
    <dbReference type="NCBI Taxonomy" id="1852826"/>
    <lineage>
        <taxon>Bacteria</taxon>
        <taxon>candidate division CPR1</taxon>
    </lineage>
</organism>
<dbReference type="AlphaFoldDB" id="A0A1V5ZKA7"/>
<evidence type="ECO:0000256" key="1">
    <source>
        <dbReference type="SAM" id="Phobius"/>
    </source>
</evidence>